<dbReference type="InterPro" id="IPR002829">
    <property type="entry name" value="DUF116"/>
</dbReference>
<evidence type="ECO:0000313" key="3">
    <source>
        <dbReference type="Proteomes" id="UP001329915"/>
    </source>
</evidence>
<organism evidence="2 3">
    <name type="scientific">Metallumcola ferriviriculae</name>
    <dbReference type="NCBI Taxonomy" id="3039180"/>
    <lineage>
        <taxon>Bacteria</taxon>
        <taxon>Bacillati</taxon>
        <taxon>Bacillota</taxon>
        <taxon>Clostridia</taxon>
        <taxon>Neomoorellales</taxon>
        <taxon>Desulfitibacteraceae</taxon>
        <taxon>Metallumcola</taxon>
    </lineage>
</organism>
<reference evidence="2 3" key="1">
    <citation type="submission" date="2023-04" db="EMBL/GenBank/DDBJ databases">
        <authorList>
            <person name="Hsu D."/>
        </authorList>
    </citation>
    <scope>NUCLEOTIDE SEQUENCE [LARGE SCALE GENOMIC DNA]</scope>
    <source>
        <strain evidence="2 3">MK1</strain>
    </source>
</reference>
<dbReference type="PANTHER" id="PTHR43679:SF2">
    <property type="entry name" value="OCTANOYL-[GCVH]:PROTEIN N-OCTANOYLTRANSFERASE"/>
    <property type="match status" value="1"/>
</dbReference>
<feature type="domain" description="BPL/LPL catalytic" evidence="1">
    <location>
        <begin position="31"/>
        <end position="224"/>
    </location>
</feature>
<dbReference type="Pfam" id="PF21948">
    <property type="entry name" value="LplA-B_cat"/>
    <property type="match status" value="1"/>
</dbReference>
<dbReference type="InterPro" id="IPR045864">
    <property type="entry name" value="aa-tRNA-synth_II/BPL/LPL"/>
</dbReference>
<keyword evidence="3" id="KW-1185">Reference proteome</keyword>
<dbReference type="CDD" id="cd16443">
    <property type="entry name" value="LplA"/>
    <property type="match status" value="1"/>
</dbReference>
<protein>
    <submittedName>
        <fullName evidence="2">DUF116 domain-containing protein</fullName>
    </submittedName>
</protein>
<dbReference type="Pfam" id="PF01976">
    <property type="entry name" value="DUF116"/>
    <property type="match status" value="1"/>
</dbReference>
<name>A0AAU0USG7_9FIRM</name>
<dbReference type="GO" id="GO:0140096">
    <property type="term" value="F:catalytic activity, acting on a protein"/>
    <property type="evidence" value="ECO:0007669"/>
    <property type="project" value="UniProtKB-ARBA"/>
</dbReference>
<dbReference type="InterPro" id="IPR050664">
    <property type="entry name" value="Octanoyltrans_LipM/LipL"/>
</dbReference>
<dbReference type="SUPFAM" id="SSF55681">
    <property type="entry name" value="Class II aaRS and biotin synthetases"/>
    <property type="match status" value="1"/>
</dbReference>
<proteinExistence type="predicted"/>
<dbReference type="PROSITE" id="PS51733">
    <property type="entry name" value="BPL_LPL_CATALYTIC"/>
    <property type="match status" value="1"/>
</dbReference>
<dbReference type="Proteomes" id="UP001329915">
    <property type="component" value="Chromosome"/>
</dbReference>
<dbReference type="RefSeq" id="WP_366922615.1">
    <property type="nucleotide sequence ID" value="NZ_CP121694.1"/>
</dbReference>
<sequence length="529" mass="60177">MENWRLLDTGVRTAAENMALDEVVLTAKGRGWAPNTLRFLQFSPHCTLVGYHQSVEQEIRIEYCRDNGIDINRRITGGGGLYWDETQLGWEIFANKNHPAIPTDIEELYKKLCNAVIFALSQFGLQAKFRYRNDIEINHRKISGTGGTELDNAFLFQGTLLVDFDVDTMLRALRIPTEKLKDKEIESVKERVTCLKWELGYVPAVRDIKAAIVQGFAHELGVTFTEGPLLQKEEELLIKTLPKFLSSQWVDNIRRSRRQRQELKSLYKNEGGLIRTSVILDGYTERIQAILITGDFFVYPKNSIFDLENLLRDVPADFNQILAIIKRFFVEKRVNIPGLTPKDFGIAIWDAVKKKDLLNYGIRMEDINSVYTVGGQFEQVNNATVLLLPYCAKKTSCNYRFKEGCVQCGRCTVGPAFKLAFDYGLRPVTIQNYEMLEETLTNLKKEGVPSFVGTCCDAFYAKHKDDFERIGLPGVLVDVENSTCYDLGKEKEAKEGRFENQTELKLDLLKQIVDLKAGMLDNNEIGGGQ</sequence>
<gene>
    <name evidence="2" type="ORF">MFMK1_003084</name>
</gene>
<dbReference type="InterPro" id="IPR004143">
    <property type="entry name" value="BPL_LPL_catalytic"/>
</dbReference>
<dbReference type="GO" id="GO:0016740">
    <property type="term" value="F:transferase activity"/>
    <property type="evidence" value="ECO:0007669"/>
    <property type="project" value="UniProtKB-ARBA"/>
</dbReference>
<dbReference type="Gene3D" id="3.30.930.10">
    <property type="entry name" value="Bira Bifunctional Protein, Domain 2"/>
    <property type="match status" value="1"/>
</dbReference>
<dbReference type="Gene3D" id="3.30.390.50">
    <property type="entry name" value="CO dehydrogenase flavoprotein, C-terminal domain"/>
    <property type="match status" value="1"/>
</dbReference>
<accession>A0AAU0USG7</accession>
<evidence type="ECO:0000313" key="2">
    <source>
        <dbReference type="EMBL" id="WRO23234.1"/>
    </source>
</evidence>
<dbReference type="PANTHER" id="PTHR43679">
    <property type="entry name" value="OCTANOYLTRANSFERASE LIPM-RELATED"/>
    <property type="match status" value="1"/>
</dbReference>
<dbReference type="AlphaFoldDB" id="A0AAU0USG7"/>
<dbReference type="EMBL" id="CP121694">
    <property type="protein sequence ID" value="WRO23234.1"/>
    <property type="molecule type" value="Genomic_DNA"/>
</dbReference>
<dbReference type="GO" id="GO:0009249">
    <property type="term" value="P:protein lipoylation"/>
    <property type="evidence" value="ECO:0007669"/>
    <property type="project" value="UniProtKB-ARBA"/>
</dbReference>
<dbReference type="KEGG" id="dbc:MFMK1_003084"/>
<evidence type="ECO:0000259" key="1">
    <source>
        <dbReference type="PROSITE" id="PS51733"/>
    </source>
</evidence>